<evidence type="ECO:0000313" key="1">
    <source>
        <dbReference type="EMBL" id="GAA50430.1"/>
    </source>
</evidence>
<dbReference type="AlphaFoldDB" id="G7YBU6"/>
<keyword evidence="2" id="KW-1185">Reference proteome</keyword>
<organism evidence="1 2">
    <name type="scientific">Clonorchis sinensis</name>
    <name type="common">Chinese liver fluke</name>
    <dbReference type="NCBI Taxonomy" id="79923"/>
    <lineage>
        <taxon>Eukaryota</taxon>
        <taxon>Metazoa</taxon>
        <taxon>Spiralia</taxon>
        <taxon>Lophotrochozoa</taxon>
        <taxon>Platyhelminthes</taxon>
        <taxon>Trematoda</taxon>
        <taxon>Digenea</taxon>
        <taxon>Opisthorchiida</taxon>
        <taxon>Opisthorchiata</taxon>
        <taxon>Opisthorchiidae</taxon>
        <taxon>Clonorchis</taxon>
    </lineage>
</organism>
<proteinExistence type="predicted"/>
<sequence length="101" mass="11502">MSGSDNIKNAIRHHVFALSTLFGYAAFATQYFISCRLDPTTDNRMLGFANKLEQSIDTLNAGQVSFPDDDSNIVRSTCDPLWRHCAIETLRPMFWRKSLRS</sequence>
<evidence type="ECO:0000313" key="2">
    <source>
        <dbReference type="Proteomes" id="UP000008909"/>
    </source>
</evidence>
<reference key="2">
    <citation type="submission" date="2011-10" db="EMBL/GenBank/DDBJ databases">
        <title>The genome and transcriptome sequence of Clonorchis sinensis provide insights into the carcinogenic liver fluke.</title>
        <authorList>
            <person name="Wang X."/>
            <person name="Huang Y."/>
            <person name="Chen W."/>
            <person name="Liu H."/>
            <person name="Guo L."/>
            <person name="Chen Y."/>
            <person name="Luo F."/>
            <person name="Zhou W."/>
            <person name="Sun J."/>
            <person name="Mao Q."/>
            <person name="Liang P."/>
            <person name="Zhou C."/>
            <person name="Tian Y."/>
            <person name="Men J."/>
            <person name="Lv X."/>
            <person name="Huang L."/>
            <person name="Zhou J."/>
            <person name="Hu Y."/>
            <person name="Li R."/>
            <person name="Zhang F."/>
            <person name="Lei H."/>
            <person name="Li X."/>
            <person name="Hu X."/>
            <person name="Liang C."/>
            <person name="Xu J."/>
            <person name="Wu Z."/>
            <person name="Yu X."/>
        </authorList>
    </citation>
    <scope>NUCLEOTIDE SEQUENCE</scope>
    <source>
        <strain>Henan</strain>
    </source>
</reference>
<name>G7YBU6_CLOSI</name>
<gene>
    <name evidence="1" type="ORF">CLF_104532</name>
</gene>
<protein>
    <submittedName>
        <fullName evidence="1">Uncharacterized protein</fullName>
    </submittedName>
</protein>
<dbReference type="EMBL" id="DF143044">
    <property type="protein sequence ID" value="GAA50430.1"/>
    <property type="molecule type" value="Genomic_DNA"/>
</dbReference>
<dbReference type="Proteomes" id="UP000008909">
    <property type="component" value="Unassembled WGS sequence"/>
</dbReference>
<accession>G7YBU6</accession>
<reference evidence="1" key="1">
    <citation type="journal article" date="2011" name="Genome Biol.">
        <title>The draft genome of the carcinogenic human liver fluke Clonorchis sinensis.</title>
        <authorList>
            <person name="Wang X."/>
            <person name="Chen W."/>
            <person name="Huang Y."/>
            <person name="Sun J."/>
            <person name="Men J."/>
            <person name="Liu H."/>
            <person name="Luo F."/>
            <person name="Guo L."/>
            <person name="Lv X."/>
            <person name="Deng C."/>
            <person name="Zhou C."/>
            <person name="Fan Y."/>
            <person name="Li X."/>
            <person name="Huang L."/>
            <person name="Hu Y."/>
            <person name="Liang C."/>
            <person name="Hu X."/>
            <person name="Xu J."/>
            <person name="Yu X."/>
        </authorList>
    </citation>
    <scope>NUCLEOTIDE SEQUENCE [LARGE SCALE GENOMIC DNA]</scope>
    <source>
        <strain evidence="1">Henan</strain>
    </source>
</reference>